<protein>
    <recommendedName>
        <fullName evidence="1">D-inositol 3-phosphate glycosyltransferase</fullName>
    </recommendedName>
</protein>
<name>A0A5M8QB49_9MICO</name>
<feature type="domain" description="Glycosyl transferase family 1" evidence="4">
    <location>
        <begin position="232"/>
        <end position="400"/>
    </location>
</feature>
<proteinExistence type="predicted"/>
<dbReference type="GO" id="GO:1901137">
    <property type="term" value="P:carbohydrate derivative biosynthetic process"/>
    <property type="evidence" value="ECO:0007669"/>
    <property type="project" value="UniProtKB-ARBA"/>
</dbReference>
<reference evidence="6 7" key="1">
    <citation type="submission" date="2019-08" db="EMBL/GenBank/DDBJ databases">
        <title>Agrococcus lahaulensis sp. nov., isolated from a cold desert of the Indian Himalayas.</title>
        <authorList>
            <person name="Qu J.H."/>
        </authorList>
    </citation>
    <scope>NUCLEOTIDE SEQUENCE [LARGE SCALE GENOMIC DNA]</scope>
    <source>
        <strain evidence="6 7">NS18</strain>
    </source>
</reference>
<comment type="caution">
    <text evidence="6">The sequence shown here is derived from an EMBL/GenBank/DDBJ whole genome shotgun (WGS) entry which is preliminary data.</text>
</comment>
<dbReference type="Gene3D" id="3.40.50.2000">
    <property type="entry name" value="Glycogen Phosphorylase B"/>
    <property type="match status" value="2"/>
</dbReference>
<dbReference type="Proteomes" id="UP000323221">
    <property type="component" value="Unassembled WGS sequence"/>
</dbReference>
<dbReference type="GO" id="GO:0016758">
    <property type="term" value="F:hexosyltransferase activity"/>
    <property type="evidence" value="ECO:0007669"/>
    <property type="project" value="TreeGrafter"/>
</dbReference>
<evidence type="ECO:0000256" key="3">
    <source>
        <dbReference type="ARBA" id="ARBA00022679"/>
    </source>
</evidence>
<evidence type="ECO:0000259" key="4">
    <source>
        <dbReference type="Pfam" id="PF00534"/>
    </source>
</evidence>
<keyword evidence="7" id="KW-1185">Reference proteome</keyword>
<gene>
    <name evidence="6" type="ORF">FQ330_09940</name>
</gene>
<dbReference type="SUPFAM" id="SSF53756">
    <property type="entry name" value="UDP-Glycosyltransferase/glycogen phosphorylase"/>
    <property type="match status" value="1"/>
</dbReference>
<evidence type="ECO:0000313" key="6">
    <source>
        <dbReference type="EMBL" id="KAA6432090.1"/>
    </source>
</evidence>
<dbReference type="PANTHER" id="PTHR45947">
    <property type="entry name" value="SULFOQUINOVOSYL TRANSFERASE SQD2"/>
    <property type="match status" value="1"/>
</dbReference>
<dbReference type="InterPro" id="IPR050194">
    <property type="entry name" value="Glycosyltransferase_grp1"/>
</dbReference>
<keyword evidence="2" id="KW-0328">Glycosyltransferase</keyword>
<evidence type="ECO:0000256" key="1">
    <source>
        <dbReference type="ARBA" id="ARBA00021292"/>
    </source>
</evidence>
<dbReference type="Pfam" id="PF00534">
    <property type="entry name" value="Glycos_transf_1"/>
    <property type="match status" value="1"/>
</dbReference>
<keyword evidence="3 6" id="KW-0808">Transferase</keyword>
<organism evidence="6 7">
    <name type="scientific">Agrococcus sediminis</name>
    <dbReference type="NCBI Taxonomy" id="2599924"/>
    <lineage>
        <taxon>Bacteria</taxon>
        <taxon>Bacillati</taxon>
        <taxon>Actinomycetota</taxon>
        <taxon>Actinomycetes</taxon>
        <taxon>Micrococcales</taxon>
        <taxon>Microbacteriaceae</taxon>
        <taxon>Agrococcus</taxon>
    </lineage>
</organism>
<evidence type="ECO:0000256" key="2">
    <source>
        <dbReference type="ARBA" id="ARBA00022676"/>
    </source>
</evidence>
<dbReference type="PANTHER" id="PTHR45947:SF3">
    <property type="entry name" value="SULFOQUINOVOSYL TRANSFERASE SQD2"/>
    <property type="match status" value="1"/>
</dbReference>
<sequence>MRPTIAPGYAGCMRQEPYGHTPGTPLRIAIVSMHTSPADRPGKGDAGGLNVLVLESAMALAGRGNHVDVFTRSVGAPHAHSLAPGVTLYALETGGGIVRKHELPNLADAFGDQLQRAALAATDPYDVIHAHYWLSGLAVLPVSLSLGIPIVQTFHTLAEEKNRRLADGDRPEPERRLLTERYLASEVDAIAAVSRAEIDVLCDGVGAPAERVWLVPPAVDTTVFHPAPVSSREAVRARLGVRADDGLVVCVGRVQAAKGQDLAVRMLPHLPGAVLVLAGDATPGSERYLESLHDLARELGVAYRVRHIGSLERPALAQLLDAADVVVVPSRTESFGLVPLEAAASGTPVVAARVGGLMESVIDGETGVLVDGRDPAEWAEAVGAILDDVDLQLELGLAGRRAASRRDWQDVAHELEDVYRATAAARAL</sequence>
<dbReference type="OrthoDB" id="9810929at2"/>
<dbReference type="Pfam" id="PF13439">
    <property type="entry name" value="Glyco_transf_4"/>
    <property type="match status" value="1"/>
</dbReference>
<dbReference type="EMBL" id="VOIR01000015">
    <property type="protein sequence ID" value="KAA6432090.1"/>
    <property type="molecule type" value="Genomic_DNA"/>
</dbReference>
<evidence type="ECO:0000313" key="7">
    <source>
        <dbReference type="Proteomes" id="UP000323221"/>
    </source>
</evidence>
<feature type="domain" description="Glycosyltransferase subfamily 4-like N-terminal" evidence="5">
    <location>
        <begin position="47"/>
        <end position="222"/>
    </location>
</feature>
<dbReference type="AlphaFoldDB" id="A0A5M8QB49"/>
<dbReference type="InterPro" id="IPR001296">
    <property type="entry name" value="Glyco_trans_1"/>
</dbReference>
<dbReference type="InterPro" id="IPR028098">
    <property type="entry name" value="Glyco_trans_4-like_N"/>
</dbReference>
<evidence type="ECO:0000259" key="5">
    <source>
        <dbReference type="Pfam" id="PF13439"/>
    </source>
</evidence>
<accession>A0A5M8QB49</accession>